<sequence length="498" mass="57537">MKVFVLFFVLLSICCGLNARCVSRHASSDDCPLRIFTQPEPKPVRYIYSPSPSCQHEEPCDCPKYHDLVVQKPQPDEQPVMTAVSYEYKINKPEFKAEAEKDVNRYLFDVRVEKPVQPEQEAPSETYDYKLQHVQQAPNQQANSIRYLFDTRVEQPVKPCDEKPWQGLVTHIDAVMMPKPCSNPSHRPGNCNCGCRNPSHTPNTCDCMRNLFELPMSLSPVQTSHKRIKRDTKNKNKKLSFKSGIKLPKLKPLRFDSKSLKKIDPKELALVFRADKIRPTKQSVKLSKQSAKEQFLRLKRKEKSPCGYEFESCDLKRRTPAGCPLCYKCHCEPADGSENQRFSPKDIRIPYQMASHDQIFSPATQQEFDEEPPSYTGLKKPDMYKQYIEQVISKYPEHMSRKMPDLMNQQRDLMDFINDLAKNDKSPQPGKNDDIRYQVIDDALELYKLYQNAIGTNPMRFGNGRLFNKRGTVLEVIEVDPDDLKTGKIKLPENIDSY</sequence>
<dbReference type="AlphaFoldDB" id="A0A9N9RZF9"/>
<keyword evidence="1" id="KW-0732">Signal</keyword>
<evidence type="ECO:0000256" key="1">
    <source>
        <dbReference type="SAM" id="SignalP"/>
    </source>
</evidence>
<protein>
    <submittedName>
        <fullName evidence="2">Uncharacterized protein</fullName>
    </submittedName>
</protein>
<keyword evidence="3" id="KW-1185">Reference proteome</keyword>
<name>A0A9N9RZF9_9DIPT</name>
<feature type="chain" id="PRO_5040506131" evidence="1">
    <location>
        <begin position="20"/>
        <end position="498"/>
    </location>
</feature>
<dbReference type="Proteomes" id="UP001153620">
    <property type="component" value="Chromosome 2"/>
</dbReference>
<dbReference type="EMBL" id="OU895878">
    <property type="protein sequence ID" value="CAG9805741.1"/>
    <property type="molecule type" value="Genomic_DNA"/>
</dbReference>
<proteinExistence type="predicted"/>
<evidence type="ECO:0000313" key="2">
    <source>
        <dbReference type="EMBL" id="CAG9805741.1"/>
    </source>
</evidence>
<accession>A0A9N9RZF9</accession>
<dbReference type="OrthoDB" id="7789734at2759"/>
<feature type="signal peptide" evidence="1">
    <location>
        <begin position="1"/>
        <end position="19"/>
    </location>
</feature>
<gene>
    <name evidence="2" type="ORF">CHIRRI_LOCUS8610</name>
</gene>
<organism evidence="2 3">
    <name type="scientific">Chironomus riparius</name>
    <dbReference type="NCBI Taxonomy" id="315576"/>
    <lineage>
        <taxon>Eukaryota</taxon>
        <taxon>Metazoa</taxon>
        <taxon>Ecdysozoa</taxon>
        <taxon>Arthropoda</taxon>
        <taxon>Hexapoda</taxon>
        <taxon>Insecta</taxon>
        <taxon>Pterygota</taxon>
        <taxon>Neoptera</taxon>
        <taxon>Endopterygota</taxon>
        <taxon>Diptera</taxon>
        <taxon>Nematocera</taxon>
        <taxon>Chironomoidea</taxon>
        <taxon>Chironomidae</taxon>
        <taxon>Chironominae</taxon>
        <taxon>Chironomus</taxon>
    </lineage>
</organism>
<reference evidence="2" key="2">
    <citation type="submission" date="2022-10" db="EMBL/GenBank/DDBJ databases">
        <authorList>
            <consortium name="ENA_rothamsted_submissions"/>
            <consortium name="culmorum"/>
            <person name="King R."/>
        </authorList>
    </citation>
    <scope>NUCLEOTIDE SEQUENCE</scope>
</reference>
<evidence type="ECO:0000313" key="3">
    <source>
        <dbReference type="Proteomes" id="UP001153620"/>
    </source>
</evidence>
<reference evidence="2" key="1">
    <citation type="submission" date="2022-01" db="EMBL/GenBank/DDBJ databases">
        <authorList>
            <person name="King R."/>
        </authorList>
    </citation>
    <scope>NUCLEOTIDE SEQUENCE</scope>
</reference>